<feature type="transmembrane region" description="Helical" evidence="6">
    <location>
        <begin position="177"/>
        <end position="203"/>
    </location>
</feature>
<dbReference type="CDD" id="cd17353">
    <property type="entry name" value="MFS_OFA_like"/>
    <property type="match status" value="1"/>
</dbReference>
<accession>A0A2A2TC39</accession>
<evidence type="ECO:0000256" key="6">
    <source>
        <dbReference type="SAM" id="Phobius"/>
    </source>
</evidence>
<evidence type="ECO:0000256" key="4">
    <source>
        <dbReference type="ARBA" id="ARBA00022989"/>
    </source>
</evidence>
<comment type="caution">
    <text evidence="8">The sequence shown here is derived from an EMBL/GenBank/DDBJ whole genome shotgun (WGS) entry which is preliminary data.</text>
</comment>
<dbReference type="PANTHER" id="PTHR43385">
    <property type="entry name" value="RIBOFLAVIN TRANSPORTER RIBJ"/>
    <property type="match status" value="1"/>
</dbReference>
<evidence type="ECO:0000256" key="3">
    <source>
        <dbReference type="ARBA" id="ARBA00022692"/>
    </source>
</evidence>
<dbReference type="GO" id="GO:0022857">
    <property type="term" value="F:transmembrane transporter activity"/>
    <property type="evidence" value="ECO:0007669"/>
    <property type="project" value="InterPro"/>
</dbReference>
<evidence type="ECO:0000256" key="2">
    <source>
        <dbReference type="ARBA" id="ARBA00022448"/>
    </source>
</evidence>
<keyword evidence="9" id="KW-1185">Reference proteome</keyword>
<feature type="transmembrane region" description="Helical" evidence="6">
    <location>
        <begin position="145"/>
        <end position="165"/>
    </location>
</feature>
<comment type="subcellular location">
    <subcellularLocation>
        <location evidence="1">Cell membrane</location>
        <topology evidence="1">Multi-pass membrane protein</topology>
    </subcellularLocation>
</comment>
<feature type="transmembrane region" description="Helical" evidence="6">
    <location>
        <begin position="262"/>
        <end position="283"/>
    </location>
</feature>
<feature type="transmembrane region" description="Helical" evidence="6">
    <location>
        <begin position="113"/>
        <end position="139"/>
    </location>
</feature>
<dbReference type="InterPro" id="IPR020846">
    <property type="entry name" value="MFS_dom"/>
</dbReference>
<dbReference type="GO" id="GO:0005886">
    <property type="term" value="C:plasma membrane"/>
    <property type="evidence" value="ECO:0007669"/>
    <property type="project" value="UniProtKB-SubCell"/>
</dbReference>
<dbReference type="InterPro" id="IPR052983">
    <property type="entry name" value="MFS_Riboflavin_Transporter"/>
</dbReference>
<dbReference type="PANTHER" id="PTHR43385:SF1">
    <property type="entry name" value="RIBOFLAVIN TRANSPORTER RIBJ"/>
    <property type="match status" value="1"/>
</dbReference>
<evidence type="ECO:0000259" key="7">
    <source>
        <dbReference type="PROSITE" id="PS50850"/>
    </source>
</evidence>
<keyword evidence="3 6" id="KW-0812">Transmembrane</keyword>
<dbReference type="InterPro" id="IPR036259">
    <property type="entry name" value="MFS_trans_sf"/>
</dbReference>
<keyword evidence="5 6" id="KW-0472">Membrane</keyword>
<protein>
    <submittedName>
        <fullName evidence="8">MFS transporter</fullName>
    </submittedName>
</protein>
<dbReference type="PROSITE" id="PS50850">
    <property type="entry name" value="MFS"/>
    <property type="match status" value="1"/>
</dbReference>
<dbReference type="OrthoDB" id="182417at2"/>
<evidence type="ECO:0000313" key="9">
    <source>
        <dbReference type="Proteomes" id="UP000218238"/>
    </source>
</evidence>
<evidence type="ECO:0000256" key="5">
    <source>
        <dbReference type="ARBA" id="ARBA00023136"/>
    </source>
</evidence>
<dbReference type="EMBL" id="NTFS01000411">
    <property type="protein sequence ID" value="PAX51357.1"/>
    <property type="molecule type" value="Genomic_DNA"/>
</dbReference>
<feature type="transmembrane region" description="Helical" evidence="6">
    <location>
        <begin position="420"/>
        <end position="439"/>
    </location>
</feature>
<feature type="transmembrane region" description="Helical" evidence="6">
    <location>
        <begin position="86"/>
        <end position="106"/>
    </location>
</feature>
<evidence type="ECO:0000313" key="8">
    <source>
        <dbReference type="EMBL" id="PAX51357.1"/>
    </source>
</evidence>
<dbReference type="InterPro" id="IPR011701">
    <property type="entry name" value="MFS"/>
</dbReference>
<keyword evidence="4 6" id="KW-1133">Transmembrane helix</keyword>
<reference evidence="8 9" key="1">
    <citation type="submission" date="2017-08" db="EMBL/GenBank/DDBJ databases">
        <title>Draft genome sequence of filamentous cyanobacterium Calothrix elsteri CCALA 953.</title>
        <authorList>
            <person name="Gagunashvili A.N."/>
            <person name="Elster J."/>
            <person name="Andresson O.S."/>
        </authorList>
    </citation>
    <scope>NUCLEOTIDE SEQUENCE [LARGE SCALE GENOMIC DNA]</scope>
    <source>
        <strain evidence="8 9">CCALA 953</strain>
    </source>
</reference>
<sequence length="456" mass="49094">MDNIKLFGMPADKGRWFLIPLGMTVLLCLGTVYSWSIFRKPLEALFKKEGINITATESLLPFTVLLVVFAVVMPIAGFYINRFGARLITAVGGLIMATGYILSSFASNITMLAVTYGIIAGIGVGMAYGMPLAVVARWFPDKKGIAVGLTVVGFGLSPLITAPLAKSLIDTYQVRQTFVIFGVAFALIILAISATLTLPPTGWKPPNYSPALRSVPKKNDPKLVIASSFLLAMTTGRFFTWSNLSNSHRTSNRESMLQSRTFYGLWLCYAIGSFAGLAAIGIASPLAQEIIKLDAATAASSVSLFAIFNGAGRPFFGWLTDRLTPKLGAIVAFMLVIIASIMMLNARQGDITTYLVAFSLFYFSLGGWLAIAPTSTLTFFNPQDYAKNYGIVFTAYGVGALGGTTIAGQVRDIFGSYTNFFYPTAALAMLGIILTVFLLKPSSVILSEEVQTDKVT</sequence>
<keyword evidence="2" id="KW-0813">Transport</keyword>
<feature type="transmembrane region" description="Helical" evidence="6">
    <location>
        <begin position="351"/>
        <end position="377"/>
    </location>
</feature>
<dbReference type="SUPFAM" id="SSF103473">
    <property type="entry name" value="MFS general substrate transporter"/>
    <property type="match status" value="1"/>
</dbReference>
<feature type="transmembrane region" description="Helical" evidence="6">
    <location>
        <begin position="16"/>
        <end position="38"/>
    </location>
</feature>
<dbReference type="Proteomes" id="UP000218238">
    <property type="component" value="Unassembled WGS sequence"/>
</dbReference>
<feature type="transmembrane region" description="Helical" evidence="6">
    <location>
        <begin position="59"/>
        <end position="80"/>
    </location>
</feature>
<evidence type="ECO:0000256" key="1">
    <source>
        <dbReference type="ARBA" id="ARBA00004651"/>
    </source>
</evidence>
<dbReference type="RefSeq" id="WP_095724290.1">
    <property type="nucleotide sequence ID" value="NZ_NTFS01000411.1"/>
</dbReference>
<feature type="transmembrane region" description="Helical" evidence="6">
    <location>
        <begin position="389"/>
        <end position="408"/>
    </location>
</feature>
<feature type="transmembrane region" description="Helical" evidence="6">
    <location>
        <begin position="223"/>
        <end position="241"/>
    </location>
</feature>
<gene>
    <name evidence="8" type="ORF">CK510_25225</name>
</gene>
<dbReference type="Gene3D" id="1.20.1250.20">
    <property type="entry name" value="MFS general substrate transporter like domains"/>
    <property type="match status" value="2"/>
</dbReference>
<proteinExistence type="predicted"/>
<dbReference type="Pfam" id="PF07690">
    <property type="entry name" value="MFS_1"/>
    <property type="match status" value="1"/>
</dbReference>
<feature type="domain" description="Major facilitator superfamily (MFS) profile" evidence="7">
    <location>
        <begin position="20"/>
        <end position="443"/>
    </location>
</feature>
<feature type="transmembrane region" description="Helical" evidence="6">
    <location>
        <begin position="327"/>
        <end position="345"/>
    </location>
</feature>
<dbReference type="AlphaFoldDB" id="A0A2A2TC39"/>
<name>A0A2A2TC39_9CYAN</name>
<organism evidence="8 9">
    <name type="scientific">Brunnivagina elsteri CCALA 953</name>
    <dbReference type="NCBI Taxonomy" id="987040"/>
    <lineage>
        <taxon>Bacteria</taxon>
        <taxon>Bacillati</taxon>
        <taxon>Cyanobacteriota</taxon>
        <taxon>Cyanophyceae</taxon>
        <taxon>Nostocales</taxon>
        <taxon>Calotrichaceae</taxon>
        <taxon>Brunnivagina</taxon>
    </lineage>
</organism>